<reference evidence="1 2" key="1">
    <citation type="submission" date="2014-06" db="EMBL/GenBank/DDBJ databases">
        <title>Functional and comparative genomic analyses of the Drosophila gut microbiota identify candidate symbiosis factors.</title>
        <authorList>
            <person name="Newell P.D."/>
            <person name="Chaston J.M."/>
            <person name="Douglas A.E."/>
        </authorList>
    </citation>
    <scope>NUCLEOTIDE SEQUENCE [LARGE SCALE GENOMIC DNA]</scope>
    <source>
        <strain evidence="1 2">DmCS_006</strain>
    </source>
</reference>
<protein>
    <submittedName>
        <fullName evidence="1">Uncharacterized protein</fullName>
    </submittedName>
</protein>
<gene>
    <name evidence="1" type="ORF">AtDm6_2699</name>
</gene>
<dbReference type="GO" id="GO:0003677">
    <property type="term" value="F:DNA binding"/>
    <property type="evidence" value="ECO:0007669"/>
    <property type="project" value="InterPro"/>
</dbReference>
<sequence length="68" mass="7215">MDAKELIKAAGGCVRLAEICGLKSHTTPLRWKTVPVAHLRAIEAALGIPRHVMRPDIFDVPSGAGVAT</sequence>
<evidence type="ECO:0000313" key="1">
    <source>
        <dbReference type="EMBL" id="KGB21933.1"/>
    </source>
</evidence>
<comment type="caution">
    <text evidence="1">The sequence shown here is derived from an EMBL/GenBank/DDBJ whole genome shotgun (WGS) entry which is preliminary data.</text>
</comment>
<dbReference type="Proteomes" id="UP000029448">
    <property type="component" value="Unassembled WGS sequence"/>
</dbReference>
<dbReference type="AlphaFoldDB" id="A0A095AYW1"/>
<dbReference type="Gene3D" id="1.10.260.40">
    <property type="entry name" value="lambda repressor-like DNA-binding domains"/>
    <property type="match status" value="1"/>
</dbReference>
<dbReference type="PATRIC" id="fig|104102.7.peg.2663"/>
<proteinExistence type="predicted"/>
<organism evidence="1 2">
    <name type="scientific">Acetobacter tropicalis</name>
    <dbReference type="NCBI Taxonomy" id="104102"/>
    <lineage>
        <taxon>Bacteria</taxon>
        <taxon>Pseudomonadati</taxon>
        <taxon>Pseudomonadota</taxon>
        <taxon>Alphaproteobacteria</taxon>
        <taxon>Acetobacterales</taxon>
        <taxon>Acetobacteraceae</taxon>
        <taxon>Acetobacter</taxon>
    </lineage>
</organism>
<accession>A0A095AYW1</accession>
<dbReference type="EMBL" id="JOKM01000093">
    <property type="protein sequence ID" value="KGB21933.1"/>
    <property type="molecule type" value="Genomic_DNA"/>
</dbReference>
<dbReference type="InterPro" id="IPR010982">
    <property type="entry name" value="Lambda_DNA-bd_dom_sf"/>
</dbReference>
<evidence type="ECO:0000313" key="2">
    <source>
        <dbReference type="Proteomes" id="UP000029448"/>
    </source>
</evidence>
<keyword evidence="2" id="KW-1185">Reference proteome</keyword>
<name>A0A095AYW1_9PROT</name>